<evidence type="ECO:0000313" key="1">
    <source>
        <dbReference type="EnsemblPlants" id="OPUNC10G11460.1"/>
    </source>
</evidence>
<dbReference type="AlphaFoldDB" id="A0A0E0M8P4"/>
<dbReference type="Gramene" id="OPUNC10G11460.1">
    <property type="protein sequence ID" value="OPUNC10G11460.1"/>
    <property type="gene ID" value="OPUNC10G11460"/>
</dbReference>
<sequence length="197" mass="21710">MAVFRLDPRVDQIQEMKSPASSHQEQPWLSSVYGSPVAIGGSNRFEYKRENVENVLAHPVLTKQRNGDSKVQGAAETMVVGQRRQNSDVDVGWSAARTGVCRCFWCFGLGNKEEWSGGVREMWLVHSLCSLGIHWAWGTVDAVRGEWEAFMWGPRGVGPTVSERNSKIALEAKSKRVACQGSLEAIQGGFCAARNLG</sequence>
<accession>A0A0E0M8P4</accession>
<reference evidence="1" key="1">
    <citation type="submission" date="2015-04" db="UniProtKB">
        <authorList>
            <consortium name="EnsemblPlants"/>
        </authorList>
    </citation>
    <scope>IDENTIFICATION</scope>
</reference>
<protein>
    <submittedName>
        <fullName evidence="1">Uncharacterized protein</fullName>
    </submittedName>
</protein>
<dbReference type="Proteomes" id="UP000026962">
    <property type="component" value="Chromosome 10"/>
</dbReference>
<evidence type="ECO:0000313" key="2">
    <source>
        <dbReference type="Proteomes" id="UP000026962"/>
    </source>
</evidence>
<keyword evidence="2" id="KW-1185">Reference proteome</keyword>
<organism evidence="1">
    <name type="scientific">Oryza punctata</name>
    <name type="common">Red rice</name>
    <dbReference type="NCBI Taxonomy" id="4537"/>
    <lineage>
        <taxon>Eukaryota</taxon>
        <taxon>Viridiplantae</taxon>
        <taxon>Streptophyta</taxon>
        <taxon>Embryophyta</taxon>
        <taxon>Tracheophyta</taxon>
        <taxon>Spermatophyta</taxon>
        <taxon>Magnoliopsida</taxon>
        <taxon>Liliopsida</taxon>
        <taxon>Poales</taxon>
        <taxon>Poaceae</taxon>
        <taxon>BOP clade</taxon>
        <taxon>Oryzoideae</taxon>
        <taxon>Oryzeae</taxon>
        <taxon>Oryzinae</taxon>
        <taxon>Oryza</taxon>
    </lineage>
</organism>
<reference evidence="1" key="2">
    <citation type="submission" date="2018-05" db="EMBL/GenBank/DDBJ databases">
        <title>OpunRS2 (Oryza punctata Reference Sequence Version 2).</title>
        <authorList>
            <person name="Zhang J."/>
            <person name="Kudrna D."/>
            <person name="Lee S."/>
            <person name="Talag J."/>
            <person name="Welchert J."/>
            <person name="Wing R.A."/>
        </authorList>
    </citation>
    <scope>NUCLEOTIDE SEQUENCE [LARGE SCALE GENOMIC DNA]</scope>
</reference>
<dbReference type="HOGENOM" id="CLU_078369_1_0_1"/>
<dbReference type="EnsemblPlants" id="OPUNC10G11460.1">
    <property type="protein sequence ID" value="OPUNC10G11460.1"/>
    <property type="gene ID" value="OPUNC10G11460"/>
</dbReference>
<name>A0A0E0M8P4_ORYPU</name>
<proteinExistence type="predicted"/>